<dbReference type="InterPro" id="IPR045851">
    <property type="entry name" value="AMP-bd_C_sf"/>
</dbReference>
<dbReference type="RefSeq" id="WP_129893026.1">
    <property type="nucleotide sequence ID" value="NZ_CP035758.1"/>
</dbReference>
<dbReference type="OrthoDB" id="9781737at2"/>
<dbReference type="PROSITE" id="PS00455">
    <property type="entry name" value="AMP_BINDING"/>
    <property type="match status" value="1"/>
</dbReference>
<dbReference type="SUPFAM" id="SSF56801">
    <property type="entry name" value="Acetyl-CoA synthetase-like"/>
    <property type="match status" value="1"/>
</dbReference>
<evidence type="ECO:0000259" key="4">
    <source>
        <dbReference type="Pfam" id="PF13193"/>
    </source>
</evidence>
<feature type="domain" description="AMP-binding enzyme C-terminal" evidence="4">
    <location>
        <begin position="442"/>
        <end position="517"/>
    </location>
</feature>
<dbReference type="FunFam" id="3.40.50.12780:FF:000003">
    <property type="entry name" value="Long-chain-fatty-acid--CoA ligase FadD"/>
    <property type="match status" value="1"/>
</dbReference>
<dbReference type="InterPro" id="IPR025110">
    <property type="entry name" value="AMP-bd_C"/>
</dbReference>
<evidence type="ECO:0008006" key="7">
    <source>
        <dbReference type="Google" id="ProtNLM"/>
    </source>
</evidence>
<dbReference type="InterPro" id="IPR000873">
    <property type="entry name" value="AMP-dep_synth/lig_dom"/>
</dbReference>
<evidence type="ECO:0000259" key="3">
    <source>
        <dbReference type="Pfam" id="PF00501"/>
    </source>
</evidence>
<dbReference type="InterPro" id="IPR042099">
    <property type="entry name" value="ANL_N_sf"/>
</dbReference>
<dbReference type="Pfam" id="PF00501">
    <property type="entry name" value="AMP-binding"/>
    <property type="match status" value="1"/>
</dbReference>
<dbReference type="PANTHER" id="PTHR24096">
    <property type="entry name" value="LONG-CHAIN-FATTY-ACID--COA LIGASE"/>
    <property type="match status" value="1"/>
</dbReference>
<dbReference type="Pfam" id="PF13193">
    <property type="entry name" value="AMP-binding_C"/>
    <property type="match status" value="1"/>
</dbReference>
<reference evidence="5 6" key="1">
    <citation type="submission" date="2019-01" db="EMBL/GenBank/DDBJ databases">
        <title>Ktedonosporobacter rubrisoli SCAWS-G2.</title>
        <authorList>
            <person name="Huang Y."/>
            <person name="Yan B."/>
        </authorList>
    </citation>
    <scope>NUCLEOTIDE SEQUENCE [LARGE SCALE GENOMIC DNA]</scope>
    <source>
        <strain evidence="5 6">SCAWS-G2</strain>
    </source>
</reference>
<accession>A0A4P6K1V4</accession>
<evidence type="ECO:0000313" key="5">
    <source>
        <dbReference type="EMBL" id="QBD81965.1"/>
    </source>
</evidence>
<dbReference type="PANTHER" id="PTHR24096:SF149">
    <property type="entry name" value="AMP-BINDING DOMAIN-CONTAINING PROTEIN-RELATED"/>
    <property type="match status" value="1"/>
</dbReference>
<proteinExistence type="inferred from homology"/>
<evidence type="ECO:0000256" key="1">
    <source>
        <dbReference type="ARBA" id="ARBA00006432"/>
    </source>
</evidence>
<dbReference type="Proteomes" id="UP000290365">
    <property type="component" value="Chromosome"/>
</dbReference>
<evidence type="ECO:0000313" key="6">
    <source>
        <dbReference type="Proteomes" id="UP000290365"/>
    </source>
</evidence>
<name>A0A4P6K1V4_KTERU</name>
<feature type="domain" description="AMP-dependent synthetase/ligase" evidence="3">
    <location>
        <begin position="27"/>
        <end position="392"/>
    </location>
</feature>
<keyword evidence="2" id="KW-0436">Ligase</keyword>
<dbReference type="KEGG" id="kbs:EPA93_40705"/>
<protein>
    <recommendedName>
        <fullName evidence="7">Long-chain fatty acid--CoA ligase</fullName>
    </recommendedName>
</protein>
<gene>
    <name evidence="5" type="ORF">EPA93_40705</name>
</gene>
<dbReference type="GO" id="GO:0016405">
    <property type="term" value="F:CoA-ligase activity"/>
    <property type="evidence" value="ECO:0007669"/>
    <property type="project" value="TreeGrafter"/>
</dbReference>
<keyword evidence="6" id="KW-1185">Reference proteome</keyword>
<dbReference type="Gene3D" id="3.30.300.30">
    <property type="match status" value="1"/>
</dbReference>
<dbReference type="InterPro" id="IPR020845">
    <property type="entry name" value="AMP-binding_CS"/>
</dbReference>
<dbReference type="EMBL" id="CP035758">
    <property type="protein sequence ID" value="QBD81965.1"/>
    <property type="molecule type" value="Genomic_DNA"/>
</dbReference>
<organism evidence="5 6">
    <name type="scientific">Ktedonosporobacter rubrisoli</name>
    <dbReference type="NCBI Taxonomy" id="2509675"/>
    <lineage>
        <taxon>Bacteria</taxon>
        <taxon>Bacillati</taxon>
        <taxon>Chloroflexota</taxon>
        <taxon>Ktedonobacteria</taxon>
        <taxon>Ktedonobacterales</taxon>
        <taxon>Ktedonosporobacteraceae</taxon>
        <taxon>Ktedonosporobacter</taxon>
    </lineage>
</organism>
<sequence>MLEKMVAPELFRPPLDLPDASYDHLLRTAAKHNPDRIAIIYHNLRFTYREVVSMVNSIANGLHDLGLQKGDRLCLFMANRPEYIITFIAAASLGIVITPMNPTYKEREIAYQLENSEADALLVQRELAPLIQLVKRSKALPHLKHILVTGASSVESLPEALPYANLLRQSSPRYIQHTQVGSDDLLALPYSSGTTGLPKGTMLTHRNLIANHLQFLSAWGIDATEIALIFLPVYHIYGAMLTGSMLAAGGRQVLMERFDLQQSLELCERHSVTLYFGVPPIILALANAPVDLSKMKSVKYILSGAAPLAPEPARKLATQTGINVIQGYGMTEASPLTHAQPADPALFRLETVGLPVHNTEQKIVALEDERELPAGEVGEIILRGPQIMQGYWKAPEETARVLRDGWFSTGDIGYIDDEGYLHVVDRKKEMIKHKGFSVAPAELEALLLEHPAVIDAAAIGVADDEAGELIKGFVVLRPGQTITPDELLAYCNGKLAGYKKFQLIEIIGTIPKNASGKILRRELKERELARRQQLS</sequence>
<dbReference type="Gene3D" id="3.40.50.12780">
    <property type="entry name" value="N-terminal domain of ligase-like"/>
    <property type="match status" value="1"/>
</dbReference>
<dbReference type="AlphaFoldDB" id="A0A4P6K1V4"/>
<evidence type="ECO:0000256" key="2">
    <source>
        <dbReference type="ARBA" id="ARBA00022598"/>
    </source>
</evidence>
<comment type="similarity">
    <text evidence="1">Belongs to the ATP-dependent AMP-binding enzyme family.</text>
</comment>